<dbReference type="GO" id="GO:0048046">
    <property type="term" value="C:apoplast"/>
    <property type="evidence" value="ECO:0007669"/>
    <property type="project" value="UniProtKB-SubCell"/>
</dbReference>
<keyword evidence="1" id="KW-0964">Secreted</keyword>
<comment type="subunit">
    <text evidence="1">Homodimer.</text>
</comment>
<dbReference type="EMBL" id="AMZH03012450">
    <property type="protein sequence ID" value="RRT51001.1"/>
    <property type="molecule type" value="Genomic_DNA"/>
</dbReference>
<feature type="transmembrane region" description="Helical" evidence="2">
    <location>
        <begin position="150"/>
        <end position="173"/>
    </location>
</feature>
<keyword evidence="2" id="KW-0472">Membrane</keyword>
<dbReference type="Proteomes" id="UP000287651">
    <property type="component" value="Unassembled WGS sequence"/>
</dbReference>
<dbReference type="InterPro" id="IPR004265">
    <property type="entry name" value="Dirigent"/>
</dbReference>
<dbReference type="PANTHER" id="PTHR21495">
    <property type="entry name" value="NUCLEOPORIN-RELATED"/>
    <property type="match status" value="1"/>
</dbReference>
<sequence>MSYQSHGVPPAISNHTASDKLQVDFHVILAEDREIFQVQSYPRATLQLLWNPLYPSPSQGGDGGASSESHAWRSDAAIVSDSSYFAYLECGVGAMKTDAFKDYISISCSSLPSSCDHCSMVCRRNHPSKLPPGHAPPTDADQTRHQTLIMLARIIFFAAVSAATLAVILLPLLSPVPRKSEKRQTGPWLALSLYVHSPSRGRPHQQAGLHGHSAFVFHHDLREGPENTSRVIGGARGVVLLPGRQFELFAFNIVHLALDTAEYSGSLSVEASRVGRRGREELAVVGGTGSFAFTRGHAAFSVTKERRQSDADSIYRLDLRLMLPEEPPTIPG</sequence>
<keyword evidence="2" id="KW-1133">Transmembrane helix</keyword>
<accession>A0A426YGY7</accession>
<organism evidence="3 4">
    <name type="scientific">Ensete ventricosum</name>
    <name type="common">Abyssinian banana</name>
    <name type="synonym">Musa ensete</name>
    <dbReference type="NCBI Taxonomy" id="4639"/>
    <lineage>
        <taxon>Eukaryota</taxon>
        <taxon>Viridiplantae</taxon>
        <taxon>Streptophyta</taxon>
        <taxon>Embryophyta</taxon>
        <taxon>Tracheophyta</taxon>
        <taxon>Spermatophyta</taxon>
        <taxon>Magnoliopsida</taxon>
        <taxon>Liliopsida</taxon>
        <taxon>Zingiberales</taxon>
        <taxon>Musaceae</taxon>
        <taxon>Ensete</taxon>
    </lineage>
</organism>
<comment type="similarity">
    <text evidence="1">Belongs to the plant dirigent protein family.</text>
</comment>
<keyword evidence="2" id="KW-0812">Transmembrane</keyword>
<comment type="subcellular location">
    <subcellularLocation>
        <location evidence="1">Secreted</location>
        <location evidence="1">Extracellular space</location>
        <location evidence="1">Apoplast</location>
    </subcellularLocation>
</comment>
<reference evidence="3 4" key="1">
    <citation type="journal article" date="2014" name="Agronomy (Basel)">
        <title>A Draft Genome Sequence for Ensete ventricosum, the Drought-Tolerant Tree Against Hunger.</title>
        <authorList>
            <person name="Harrison J."/>
            <person name="Moore K.A."/>
            <person name="Paszkiewicz K."/>
            <person name="Jones T."/>
            <person name="Grant M."/>
            <person name="Ambacheew D."/>
            <person name="Muzemil S."/>
            <person name="Studholme D.J."/>
        </authorList>
    </citation>
    <scope>NUCLEOTIDE SEQUENCE [LARGE SCALE GENOMIC DNA]</scope>
</reference>
<dbReference type="Pfam" id="PF03018">
    <property type="entry name" value="Dirigent"/>
    <property type="match status" value="1"/>
</dbReference>
<evidence type="ECO:0000256" key="1">
    <source>
        <dbReference type="RuleBase" id="RU363099"/>
    </source>
</evidence>
<evidence type="ECO:0000256" key="2">
    <source>
        <dbReference type="SAM" id="Phobius"/>
    </source>
</evidence>
<proteinExistence type="inferred from homology"/>
<evidence type="ECO:0000313" key="3">
    <source>
        <dbReference type="EMBL" id="RRT51001.1"/>
    </source>
</evidence>
<evidence type="ECO:0000313" key="4">
    <source>
        <dbReference type="Proteomes" id="UP000287651"/>
    </source>
</evidence>
<protein>
    <recommendedName>
        <fullName evidence="1">Dirigent protein</fullName>
    </recommendedName>
</protein>
<gene>
    <name evidence="3" type="ORF">B296_00051370</name>
</gene>
<keyword evidence="1" id="KW-0052">Apoplast</keyword>
<comment type="caution">
    <text evidence="3">The sequence shown here is derived from an EMBL/GenBank/DDBJ whole genome shotgun (WGS) entry which is preliminary data.</text>
</comment>
<dbReference type="AlphaFoldDB" id="A0A426YGY7"/>
<comment type="function">
    <text evidence="1">Dirigent proteins impart stereoselectivity on the phenoxy radical-coupling reaction, yielding optically active lignans from two molecules of coniferyl alcohol in the biosynthesis of lignans, flavonolignans, and alkaloids and thus plays a central role in plant secondary metabolism.</text>
</comment>
<name>A0A426YGY7_ENSVE</name>